<evidence type="ECO:0000256" key="1">
    <source>
        <dbReference type="ARBA" id="ARBA00004496"/>
    </source>
</evidence>
<keyword evidence="4" id="KW-0687">Ribonucleoprotein</keyword>
<dbReference type="EMBL" id="BLAL01000298">
    <property type="protein sequence ID" value="GET01330.1"/>
    <property type="molecule type" value="Genomic_DNA"/>
</dbReference>
<dbReference type="AlphaFoldDB" id="A0A8H3R642"/>
<dbReference type="GO" id="GO:0006617">
    <property type="term" value="P:SRP-dependent cotranslational protein targeting to membrane, signal sequence recognition"/>
    <property type="evidence" value="ECO:0007669"/>
    <property type="project" value="TreeGrafter"/>
</dbReference>
<dbReference type="Gene3D" id="3.30.56.30">
    <property type="entry name" value="Signal recognition particle, SRP19-like subunit"/>
    <property type="match status" value="1"/>
</dbReference>
<accession>A0A8H3R642</accession>
<evidence type="ECO:0000256" key="2">
    <source>
        <dbReference type="ARBA" id="ARBA00022490"/>
    </source>
</evidence>
<evidence type="ECO:0000256" key="3">
    <source>
        <dbReference type="ARBA" id="ARBA00023135"/>
    </source>
</evidence>
<sequence length="208" mass="22856">MPRGSKKQNPLNMFPTPPPMINLDSDDPPDYLPELPKFSKITSDDSAYKSWVCLYPIYFDSTKSVQKGRRVIKDIASPHPLAKDIAEIVKNLGINCLYEPHKGHPSDWENPGRVRAQLFNEDKTPFKSEIPTRKELFKRVALSLPEIQKINPQQFPPNYSPAASSGVLKEGKGSGDIGSSTTSATTAVGQSTSSASGSSKKKGRKGRK</sequence>
<feature type="region of interest" description="Disordered" evidence="5">
    <location>
        <begin position="1"/>
        <end position="28"/>
    </location>
</feature>
<dbReference type="GO" id="GO:0005786">
    <property type="term" value="C:signal recognition particle, endoplasmic reticulum targeting"/>
    <property type="evidence" value="ECO:0007669"/>
    <property type="project" value="UniProtKB-KW"/>
</dbReference>
<dbReference type="FunFam" id="3.30.56.30:FF:000003">
    <property type="entry name" value="Signal recognition particle SEC65 subunit"/>
    <property type="match status" value="1"/>
</dbReference>
<organism evidence="6 7">
    <name type="scientific">Rhizophagus clarus</name>
    <dbReference type="NCBI Taxonomy" id="94130"/>
    <lineage>
        <taxon>Eukaryota</taxon>
        <taxon>Fungi</taxon>
        <taxon>Fungi incertae sedis</taxon>
        <taxon>Mucoromycota</taxon>
        <taxon>Glomeromycotina</taxon>
        <taxon>Glomeromycetes</taxon>
        <taxon>Glomerales</taxon>
        <taxon>Glomeraceae</taxon>
        <taxon>Rhizophagus</taxon>
    </lineage>
</organism>
<feature type="compositionally biased region" description="Low complexity" evidence="5">
    <location>
        <begin position="177"/>
        <end position="198"/>
    </location>
</feature>
<protein>
    <submittedName>
        <fullName evidence="6">Signal recognition particle, SRP19 subunit</fullName>
    </submittedName>
</protein>
<dbReference type="PANTHER" id="PTHR17453">
    <property type="entry name" value="SIGNAL RECOGNITION PARTICLE 19 KD PROTEIN"/>
    <property type="match status" value="1"/>
</dbReference>
<dbReference type="Pfam" id="PF01922">
    <property type="entry name" value="SRP19"/>
    <property type="match status" value="1"/>
</dbReference>
<evidence type="ECO:0000256" key="4">
    <source>
        <dbReference type="ARBA" id="ARBA00023274"/>
    </source>
</evidence>
<dbReference type="Proteomes" id="UP000615446">
    <property type="component" value="Unassembled WGS sequence"/>
</dbReference>
<dbReference type="GO" id="GO:0008312">
    <property type="term" value="F:7S RNA binding"/>
    <property type="evidence" value="ECO:0007669"/>
    <property type="project" value="InterPro"/>
</dbReference>
<feature type="compositionally biased region" description="Basic residues" evidence="5">
    <location>
        <begin position="199"/>
        <end position="208"/>
    </location>
</feature>
<evidence type="ECO:0000313" key="7">
    <source>
        <dbReference type="Proteomes" id="UP000615446"/>
    </source>
</evidence>
<comment type="subcellular location">
    <subcellularLocation>
        <location evidence="1">Cytoplasm</location>
    </subcellularLocation>
</comment>
<keyword evidence="2" id="KW-0963">Cytoplasm</keyword>
<comment type="caution">
    <text evidence="6">The sequence shown here is derived from an EMBL/GenBank/DDBJ whole genome shotgun (WGS) entry which is preliminary data.</text>
</comment>
<dbReference type="SUPFAM" id="SSF69695">
    <property type="entry name" value="SRP19"/>
    <property type="match status" value="1"/>
</dbReference>
<dbReference type="InterPro" id="IPR036521">
    <property type="entry name" value="SRP19-like_sf"/>
</dbReference>
<evidence type="ECO:0000256" key="5">
    <source>
        <dbReference type="SAM" id="MobiDB-lite"/>
    </source>
</evidence>
<feature type="region of interest" description="Disordered" evidence="5">
    <location>
        <begin position="151"/>
        <end position="208"/>
    </location>
</feature>
<reference evidence="6" key="1">
    <citation type="submission" date="2019-10" db="EMBL/GenBank/DDBJ databases">
        <title>Conservation and host-specific expression of non-tandemly repeated heterogenous ribosome RNA gene in arbuscular mycorrhizal fungi.</title>
        <authorList>
            <person name="Maeda T."/>
            <person name="Kobayashi Y."/>
            <person name="Nakagawa T."/>
            <person name="Ezawa T."/>
            <person name="Yamaguchi K."/>
            <person name="Bino T."/>
            <person name="Nishimoto Y."/>
            <person name="Shigenobu S."/>
            <person name="Kawaguchi M."/>
        </authorList>
    </citation>
    <scope>NUCLEOTIDE SEQUENCE</scope>
    <source>
        <strain evidence="6">HR1</strain>
    </source>
</reference>
<proteinExistence type="predicted"/>
<dbReference type="InterPro" id="IPR002778">
    <property type="entry name" value="Signal_recog_particle_SRP19"/>
</dbReference>
<evidence type="ECO:0000313" key="6">
    <source>
        <dbReference type="EMBL" id="GET01330.1"/>
    </source>
</evidence>
<dbReference type="OrthoDB" id="2190947at2759"/>
<dbReference type="PANTHER" id="PTHR17453:SF0">
    <property type="entry name" value="SIGNAL RECOGNITION PARTICLE 19 KDA PROTEIN"/>
    <property type="match status" value="1"/>
</dbReference>
<keyword evidence="3" id="KW-0733">Signal recognition particle</keyword>
<name>A0A8H3R642_9GLOM</name>
<gene>
    <name evidence="6" type="ORF">RCL2_002774600</name>
</gene>